<name>A0ABR7I8A5_9FIRM</name>
<protein>
    <submittedName>
        <fullName evidence="3">Carboxyl transferase</fullName>
    </submittedName>
</protein>
<evidence type="ECO:0000313" key="3">
    <source>
        <dbReference type="EMBL" id="MBC5753127.1"/>
    </source>
</evidence>
<organism evidence="3 4">
    <name type="scientific">Roseburia yibonii</name>
    <dbReference type="NCBI Taxonomy" id="2763063"/>
    <lineage>
        <taxon>Bacteria</taxon>
        <taxon>Bacillati</taxon>
        <taxon>Bacillota</taxon>
        <taxon>Clostridia</taxon>
        <taxon>Lachnospirales</taxon>
        <taxon>Lachnospiraceae</taxon>
        <taxon>Roseburia</taxon>
    </lineage>
</organism>
<keyword evidence="3" id="KW-0808">Transferase</keyword>
<dbReference type="InterPro" id="IPR011763">
    <property type="entry name" value="COA_CT_C"/>
</dbReference>
<dbReference type="PROSITE" id="PS50989">
    <property type="entry name" value="COA_CT_CTER"/>
    <property type="match status" value="1"/>
</dbReference>
<accession>A0ABR7I8A5</accession>
<dbReference type="PROSITE" id="PS50980">
    <property type="entry name" value="COA_CT_NTER"/>
    <property type="match status" value="1"/>
</dbReference>
<dbReference type="Pfam" id="PF01039">
    <property type="entry name" value="Carboxyl_trans"/>
    <property type="match status" value="1"/>
</dbReference>
<dbReference type="EMBL" id="JACOQH010000002">
    <property type="protein sequence ID" value="MBC5753127.1"/>
    <property type="molecule type" value="Genomic_DNA"/>
</dbReference>
<feature type="domain" description="CoA carboxyltransferase C-terminal" evidence="2">
    <location>
        <begin position="231"/>
        <end position="470"/>
    </location>
</feature>
<keyword evidence="4" id="KW-1185">Reference proteome</keyword>
<dbReference type="Proteomes" id="UP000621540">
    <property type="component" value="Unassembled WGS sequence"/>
</dbReference>
<dbReference type="InterPro" id="IPR051047">
    <property type="entry name" value="AccD/PCCB"/>
</dbReference>
<evidence type="ECO:0000259" key="2">
    <source>
        <dbReference type="PROSITE" id="PS50989"/>
    </source>
</evidence>
<dbReference type="InterPro" id="IPR034733">
    <property type="entry name" value="AcCoA_carboxyl_beta"/>
</dbReference>
<dbReference type="InterPro" id="IPR029045">
    <property type="entry name" value="ClpP/crotonase-like_dom_sf"/>
</dbReference>
<reference evidence="3 4" key="1">
    <citation type="submission" date="2020-08" db="EMBL/GenBank/DDBJ databases">
        <title>Genome public.</title>
        <authorList>
            <person name="Liu C."/>
            <person name="Sun Q."/>
        </authorList>
    </citation>
    <scope>NUCLEOTIDE SEQUENCE [LARGE SCALE GENOMIC DNA]</scope>
    <source>
        <strain evidence="3 4">BX0805</strain>
    </source>
</reference>
<feature type="domain" description="CoA carboxyltransferase N-terminal" evidence="1">
    <location>
        <begin position="1"/>
        <end position="234"/>
    </location>
</feature>
<sequence length="478" mass="51428">MSNRKDCLAAQRISRLLDENSFVELGSLVTARSTDFNLSQTQTPSDGVITGHGLIDGSLVFVYSQDVSVLNGTIGEMHAKKIASVYDMAMKMGAPVIGFLDCAGIRLQESVDALDGFGQIYAKQAQASGVIPQICAVFGTCGGGLSVVPALCDFAFVEKDGGKVFVNSPNAIEGNRAEKCDTSAAEFQSSETGIVDGIGTEDEIFAKIRSLVSILPENNQADVYTGECTDDLNRACESMENMRGDARYLLAEISDGHVFFETKEDYAKDMVTGFIKLNGMTVGAVANCTEVYDETGSKKEEFEPVLTARGCDKAAEFIAFCDAFEIPVLSMAHVTGFKACKCAEKRLAKAMGRLTYAFASATVPKVNLITGDVFGSASVIMNAKSIGADLVYAWPDVKVGMMDAKLAAGIMYEGESADVIEKKAKEYDALQDSVLSAAKRGYVDLVVEPQDTRKYMVAAFEMLYTKRMDGPFKKHGTK</sequence>
<evidence type="ECO:0000259" key="1">
    <source>
        <dbReference type="PROSITE" id="PS50980"/>
    </source>
</evidence>
<dbReference type="PANTHER" id="PTHR43842">
    <property type="entry name" value="PROPIONYL-COA CARBOXYLASE BETA CHAIN"/>
    <property type="match status" value="1"/>
</dbReference>
<proteinExistence type="predicted"/>
<dbReference type="PANTHER" id="PTHR43842:SF2">
    <property type="entry name" value="PROPIONYL-COA CARBOXYLASE BETA CHAIN, MITOCHONDRIAL"/>
    <property type="match status" value="1"/>
</dbReference>
<comment type="caution">
    <text evidence="3">The sequence shown here is derived from an EMBL/GenBank/DDBJ whole genome shotgun (WGS) entry which is preliminary data.</text>
</comment>
<evidence type="ECO:0000313" key="4">
    <source>
        <dbReference type="Proteomes" id="UP000621540"/>
    </source>
</evidence>
<dbReference type="Gene3D" id="3.90.226.10">
    <property type="entry name" value="2-enoyl-CoA Hydratase, Chain A, domain 1"/>
    <property type="match status" value="2"/>
</dbReference>
<dbReference type="GO" id="GO:0016740">
    <property type="term" value="F:transferase activity"/>
    <property type="evidence" value="ECO:0007669"/>
    <property type="project" value="UniProtKB-KW"/>
</dbReference>
<gene>
    <name evidence="3" type="ORF">H8Z76_03640</name>
</gene>
<dbReference type="InterPro" id="IPR011762">
    <property type="entry name" value="COA_CT_N"/>
</dbReference>
<dbReference type="SUPFAM" id="SSF52096">
    <property type="entry name" value="ClpP/crotonase"/>
    <property type="match status" value="2"/>
</dbReference>
<dbReference type="RefSeq" id="WP_186981697.1">
    <property type="nucleotide sequence ID" value="NZ_JACOQH010000002.1"/>
</dbReference>